<reference evidence="5 6" key="1">
    <citation type="journal article" date="2019" name="Int. J. Syst. Evol. Microbiol.">
        <title>The Global Catalogue of Microorganisms (GCM) 10K type strain sequencing project: providing services to taxonomists for standard genome sequencing and annotation.</title>
        <authorList>
            <consortium name="The Broad Institute Genomics Platform"/>
            <consortium name="The Broad Institute Genome Sequencing Center for Infectious Disease"/>
            <person name="Wu L."/>
            <person name="Ma J."/>
        </authorList>
    </citation>
    <scope>NUCLEOTIDE SEQUENCE [LARGE SCALE GENOMIC DNA]</scope>
    <source>
        <strain evidence="5 6">JCM 14718</strain>
    </source>
</reference>
<organism evidence="5 6">
    <name type="scientific">Fodinicola feengrottensis</name>
    <dbReference type="NCBI Taxonomy" id="435914"/>
    <lineage>
        <taxon>Bacteria</taxon>
        <taxon>Bacillati</taxon>
        <taxon>Actinomycetota</taxon>
        <taxon>Actinomycetes</taxon>
        <taxon>Mycobacteriales</taxon>
        <taxon>Fodinicola</taxon>
    </lineage>
</organism>
<evidence type="ECO:0000256" key="3">
    <source>
        <dbReference type="ARBA" id="ARBA00023163"/>
    </source>
</evidence>
<feature type="domain" description="HTH marR-type" evidence="4">
    <location>
        <begin position="33"/>
        <end position="171"/>
    </location>
</feature>
<dbReference type="PRINTS" id="PR00598">
    <property type="entry name" value="HTHMARR"/>
</dbReference>
<dbReference type="Proteomes" id="UP001500618">
    <property type="component" value="Unassembled WGS sequence"/>
</dbReference>
<dbReference type="EMBL" id="BAAANY010000020">
    <property type="protein sequence ID" value="GAA1693673.1"/>
    <property type="molecule type" value="Genomic_DNA"/>
</dbReference>
<dbReference type="RefSeq" id="WP_163572871.1">
    <property type="nucleotide sequence ID" value="NZ_BAAANY010000020.1"/>
</dbReference>
<evidence type="ECO:0000313" key="5">
    <source>
        <dbReference type="EMBL" id="GAA1693673.1"/>
    </source>
</evidence>
<dbReference type="SMART" id="SM00347">
    <property type="entry name" value="HTH_MARR"/>
    <property type="match status" value="1"/>
</dbReference>
<evidence type="ECO:0000256" key="1">
    <source>
        <dbReference type="ARBA" id="ARBA00023015"/>
    </source>
</evidence>
<comment type="caution">
    <text evidence="5">The sequence shown here is derived from an EMBL/GenBank/DDBJ whole genome shotgun (WGS) entry which is preliminary data.</text>
</comment>
<dbReference type="Pfam" id="PF12802">
    <property type="entry name" value="MarR_2"/>
    <property type="match status" value="1"/>
</dbReference>
<dbReference type="Gene3D" id="1.10.10.10">
    <property type="entry name" value="Winged helix-like DNA-binding domain superfamily/Winged helix DNA-binding domain"/>
    <property type="match status" value="1"/>
</dbReference>
<dbReference type="PANTHER" id="PTHR42756">
    <property type="entry name" value="TRANSCRIPTIONAL REGULATOR, MARR"/>
    <property type="match status" value="1"/>
</dbReference>
<accession>A0ABN2HU73</accession>
<evidence type="ECO:0000256" key="2">
    <source>
        <dbReference type="ARBA" id="ARBA00023125"/>
    </source>
</evidence>
<dbReference type="InterPro" id="IPR000835">
    <property type="entry name" value="HTH_MarR-typ"/>
</dbReference>
<evidence type="ECO:0000259" key="4">
    <source>
        <dbReference type="PROSITE" id="PS50995"/>
    </source>
</evidence>
<dbReference type="PANTHER" id="PTHR42756:SF1">
    <property type="entry name" value="TRANSCRIPTIONAL REPRESSOR OF EMRAB OPERON"/>
    <property type="match status" value="1"/>
</dbReference>
<dbReference type="PROSITE" id="PS50995">
    <property type="entry name" value="HTH_MARR_2"/>
    <property type="match status" value="1"/>
</dbReference>
<dbReference type="SUPFAM" id="SSF46785">
    <property type="entry name" value="Winged helix' DNA-binding domain"/>
    <property type="match status" value="1"/>
</dbReference>
<dbReference type="InterPro" id="IPR036390">
    <property type="entry name" value="WH_DNA-bd_sf"/>
</dbReference>
<gene>
    <name evidence="5" type="ORF">GCM10009765_48660</name>
</gene>
<protein>
    <submittedName>
        <fullName evidence="5">MarR family transcriptional regulator</fullName>
    </submittedName>
</protein>
<sequence length="185" mass="20891">MQANQFGEENAFAQSDHVDRVLAQWARQWPELDTSPVAVIARVGRVREFFDRGMEELFAQHGLTRQAWDVLACVRRAGSPYELTPSELSAALMRTSGAVTHTLQRLEYDGLIERVASETDLRSLLVRLSPAGKALVDEVAPRHVANEKRMLAALTDDEQTAFADMLRRLLLSFEEADSAVRQRRR</sequence>
<keyword evidence="3" id="KW-0804">Transcription</keyword>
<name>A0ABN2HU73_9ACTN</name>
<keyword evidence="1" id="KW-0805">Transcription regulation</keyword>
<dbReference type="InterPro" id="IPR036388">
    <property type="entry name" value="WH-like_DNA-bd_sf"/>
</dbReference>
<keyword evidence="2" id="KW-0238">DNA-binding</keyword>
<evidence type="ECO:0000313" key="6">
    <source>
        <dbReference type="Proteomes" id="UP001500618"/>
    </source>
</evidence>
<proteinExistence type="predicted"/>
<keyword evidence="6" id="KW-1185">Reference proteome</keyword>